<feature type="region of interest" description="Disordered" evidence="1">
    <location>
        <begin position="139"/>
        <end position="158"/>
    </location>
</feature>
<dbReference type="GO" id="GO:0033596">
    <property type="term" value="C:TSC1-TSC2 complex"/>
    <property type="evidence" value="ECO:0007669"/>
    <property type="project" value="TreeGrafter"/>
</dbReference>
<dbReference type="GO" id="GO:0046627">
    <property type="term" value="P:negative regulation of insulin receptor signaling pathway"/>
    <property type="evidence" value="ECO:0007669"/>
    <property type="project" value="TreeGrafter"/>
</dbReference>
<dbReference type="EMBL" id="UYJE01008859">
    <property type="protein sequence ID" value="VDI67989.1"/>
    <property type="molecule type" value="Genomic_DNA"/>
</dbReference>
<dbReference type="Proteomes" id="UP000596742">
    <property type="component" value="Unassembled WGS sequence"/>
</dbReference>
<protein>
    <submittedName>
        <fullName evidence="2">Tuberous sclerosis 2</fullName>
    </submittedName>
</protein>
<proteinExistence type="predicted"/>
<reference evidence="2" key="1">
    <citation type="submission" date="2018-11" db="EMBL/GenBank/DDBJ databases">
        <authorList>
            <person name="Alioto T."/>
            <person name="Alioto T."/>
        </authorList>
    </citation>
    <scope>NUCLEOTIDE SEQUENCE</scope>
</reference>
<evidence type="ECO:0000313" key="2">
    <source>
        <dbReference type="EMBL" id="VDI67989.1"/>
    </source>
</evidence>
<dbReference type="AlphaFoldDB" id="A0A8B6GRN6"/>
<sequence>MDLTIRYKMMAQTQKTLGPDSDAELYSPPHKLSNIFMLVDPFPKLSYNSEDLGSRQRCGTARPHKLNIAEILGHKDTKVISDEHLSDLVRQIAVNCNLASLVLQRQQSNPEDPFASNPLERLRQIKRIKQKALLELGLQNPTEQDHRGQKLDDFTDFV</sequence>
<dbReference type="GO" id="GO:0005096">
    <property type="term" value="F:GTPase activator activity"/>
    <property type="evidence" value="ECO:0007669"/>
    <property type="project" value="InterPro"/>
</dbReference>
<dbReference type="GO" id="GO:0051056">
    <property type="term" value="P:regulation of small GTPase mediated signal transduction"/>
    <property type="evidence" value="ECO:0007669"/>
    <property type="project" value="InterPro"/>
</dbReference>
<dbReference type="SUPFAM" id="SSF111347">
    <property type="entry name" value="Rap/Ran-GAP"/>
    <property type="match status" value="1"/>
</dbReference>
<dbReference type="OrthoDB" id="5797019at2759"/>
<name>A0A8B6GRN6_MYTGA</name>
<dbReference type="GO" id="GO:0051898">
    <property type="term" value="P:negative regulation of phosphatidylinositol 3-kinase/protein kinase B signal transduction"/>
    <property type="evidence" value="ECO:0007669"/>
    <property type="project" value="TreeGrafter"/>
</dbReference>
<organism evidence="2 3">
    <name type="scientific">Mytilus galloprovincialis</name>
    <name type="common">Mediterranean mussel</name>
    <dbReference type="NCBI Taxonomy" id="29158"/>
    <lineage>
        <taxon>Eukaryota</taxon>
        <taxon>Metazoa</taxon>
        <taxon>Spiralia</taxon>
        <taxon>Lophotrochozoa</taxon>
        <taxon>Mollusca</taxon>
        <taxon>Bivalvia</taxon>
        <taxon>Autobranchia</taxon>
        <taxon>Pteriomorphia</taxon>
        <taxon>Mytilida</taxon>
        <taxon>Mytiloidea</taxon>
        <taxon>Mytilidae</taxon>
        <taxon>Mytilinae</taxon>
        <taxon>Mytilus</taxon>
    </lineage>
</organism>
<dbReference type="GO" id="GO:0005634">
    <property type="term" value="C:nucleus"/>
    <property type="evidence" value="ECO:0007669"/>
    <property type="project" value="InterPro"/>
</dbReference>
<keyword evidence="3" id="KW-1185">Reference proteome</keyword>
<comment type="caution">
    <text evidence="2">The sequence shown here is derived from an EMBL/GenBank/DDBJ whole genome shotgun (WGS) entry which is preliminary data.</text>
</comment>
<dbReference type="PANTHER" id="PTHR10063">
    <property type="entry name" value="TUBERIN"/>
    <property type="match status" value="1"/>
</dbReference>
<dbReference type="GO" id="GO:0051726">
    <property type="term" value="P:regulation of cell cycle"/>
    <property type="evidence" value="ECO:0007669"/>
    <property type="project" value="TreeGrafter"/>
</dbReference>
<dbReference type="GO" id="GO:0030178">
    <property type="term" value="P:negative regulation of Wnt signaling pathway"/>
    <property type="evidence" value="ECO:0007669"/>
    <property type="project" value="TreeGrafter"/>
</dbReference>
<evidence type="ECO:0000256" key="1">
    <source>
        <dbReference type="SAM" id="MobiDB-lite"/>
    </source>
</evidence>
<feature type="compositionally biased region" description="Basic and acidic residues" evidence="1">
    <location>
        <begin position="143"/>
        <end position="158"/>
    </location>
</feature>
<dbReference type="PANTHER" id="PTHR10063:SF0">
    <property type="entry name" value="TUBERIN"/>
    <property type="match status" value="1"/>
</dbReference>
<dbReference type="InterPro" id="IPR027107">
    <property type="entry name" value="Tuberin/Ral-act_asu"/>
</dbReference>
<gene>
    <name evidence="2" type="ORF">MGAL_10B052127</name>
</gene>
<evidence type="ECO:0000313" key="3">
    <source>
        <dbReference type="Proteomes" id="UP000596742"/>
    </source>
</evidence>
<accession>A0A8B6GRN6</accession>
<dbReference type="GO" id="GO:0032007">
    <property type="term" value="P:negative regulation of TOR signaling"/>
    <property type="evidence" value="ECO:0007669"/>
    <property type="project" value="TreeGrafter"/>
</dbReference>
<dbReference type="InterPro" id="IPR035974">
    <property type="entry name" value="Rap/Ran-GAP_sf"/>
</dbReference>